<evidence type="ECO:0000256" key="1">
    <source>
        <dbReference type="SAM" id="Phobius"/>
    </source>
</evidence>
<evidence type="ECO:0008006" key="4">
    <source>
        <dbReference type="Google" id="ProtNLM"/>
    </source>
</evidence>
<sequence length="274" mass="31138">MCRKLKKEKEICQKRGVVSGIVLLIVIVNFLLYISYDKLFYKTGISKNLFMNSTLLGTTTGFTFPFLAFYYNFKNIAVLYLVIMITAVIMLSSKHTTLVPEGNGYSGFKLSLGKKNLVEATSVWALPSVPYTAAVEISGEADGILEAAYEEEAEMDILGEYFDALYMENAVQEESNLPVEEEMELPKEADDYFRKAIKYENEGNYLKALEGFMQVLKMASEPHMKFKSCLHIASLYKGMGQSKQAENVLYCLLQQYKEQLQMQQVEEIVRVLKS</sequence>
<gene>
    <name evidence="2" type="ORF">AN619_03610</name>
</gene>
<reference evidence="2 3" key="1">
    <citation type="submission" date="2015-12" db="EMBL/GenBank/DDBJ databases">
        <title>Draft genome sequence of the thermoanaerobe Thermotalea metallivorans, an isolate from the runoff channel of the Great Artesian Basin, Australia.</title>
        <authorList>
            <person name="Patel B.K."/>
        </authorList>
    </citation>
    <scope>NUCLEOTIDE SEQUENCE [LARGE SCALE GENOMIC DNA]</scope>
    <source>
        <strain evidence="2 3">B2-1</strain>
    </source>
</reference>
<organism evidence="2 3">
    <name type="scientific">Thermotalea metallivorans</name>
    <dbReference type="NCBI Taxonomy" id="520762"/>
    <lineage>
        <taxon>Bacteria</taxon>
        <taxon>Bacillati</taxon>
        <taxon>Bacillota</taxon>
        <taxon>Clostridia</taxon>
        <taxon>Peptostreptococcales</taxon>
        <taxon>Thermotaleaceae</taxon>
        <taxon>Thermotalea</taxon>
    </lineage>
</organism>
<dbReference type="OrthoDB" id="1952567at2"/>
<dbReference type="STRING" id="520762.AN619_03610"/>
<dbReference type="InterPro" id="IPR011990">
    <property type="entry name" value="TPR-like_helical_dom_sf"/>
</dbReference>
<name>A0A140LBI1_9FIRM</name>
<keyword evidence="1" id="KW-1133">Transmembrane helix</keyword>
<dbReference type="RefSeq" id="WP_068554508.1">
    <property type="nucleotide sequence ID" value="NZ_LOEE01000009.1"/>
</dbReference>
<dbReference type="SUPFAM" id="SSF48452">
    <property type="entry name" value="TPR-like"/>
    <property type="match status" value="1"/>
</dbReference>
<evidence type="ECO:0000313" key="3">
    <source>
        <dbReference type="Proteomes" id="UP000070456"/>
    </source>
</evidence>
<feature type="transmembrane region" description="Helical" evidence="1">
    <location>
        <begin position="48"/>
        <end position="69"/>
    </location>
</feature>
<feature type="transmembrane region" description="Helical" evidence="1">
    <location>
        <begin position="76"/>
        <end position="93"/>
    </location>
</feature>
<dbReference type="EMBL" id="LOEE01000009">
    <property type="protein sequence ID" value="KXG77906.1"/>
    <property type="molecule type" value="Genomic_DNA"/>
</dbReference>
<accession>A0A140LBI1</accession>
<evidence type="ECO:0000313" key="2">
    <source>
        <dbReference type="EMBL" id="KXG77906.1"/>
    </source>
</evidence>
<protein>
    <recommendedName>
        <fullName evidence="4">Tetratricopeptide repeat protein</fullName>
    </recommendedName>
</protein>
<dbReference type="AlphaFoldDB" id="A0A140LBI1"/>
<keyword evidence="3" id="KW-1185">Reference proteome</keyword>
<keyword evidence="1" id="KW-0812">Transmembrane</keyword>
<dbReference type="Proteomes" id="UP000070456">
    <property type="component" value="Unassembled WGS sequence"/>
</dbReference>
<proteinExistence type="predicted"/>
<keyword evidence="1" id="KW-0472">Membrane</keyword>
<comment type="caution">
    <text evidence="2">The sequence shown here is derived from an EMBL/GenBank/DDBJ whole genome shotgun (WGS) entry which is preliminary data.</text>
</comment>
<dbReference type="Gene3D" id="1.25.40.10">
    <property type="entry name" value="Tetratricopeptide repeat domain"/>
    <property type="match status" value="1"/>
</dbReference>
<feature type="transmembrane region" description="Helical" evidence="1">
    <location>
        <begin position="16"/>
        <end position="36"/>
    </location>
</feature>